<dbReference type="Proteomes" id="UP000319353">
    <property type="component" value="Unassembled WGS sequence"/>
</dbReference>
<proteinExistence type="predicted"/>
<dbReference type="AlphaFoldDB" id="A0A537KM89"/>
<keyword evidence="1" id="KW-0472">Membrane</keyword>
<feature type="transmembrane region" description="Helical" evidence="1">
    <location>
        <begin position="74"/>
        <end position="95"/>
    </location>
</feature>
<keyword evidence="1" id="KW-0812">Transmembrane</keyword>
<organism evidence="2 3">
    <name type="scientific">Candidatus Segetimicrobium genomatis</name>
    <dbReference type="NCBI Taxonomy" id="2569760"/>
    <lineage>
        <taxon>Bacteria</taxon>
        <taxon>Bacillati</taxon>
        <taxon>Candidatus Sysuimicrobiota</taxon>
        <taxon>Candidatus Sysuimicrobiia</taxon>
        <taxon>Candidatus Sysuimicrobiales</taxon>
        <taxon>Candidatus Segetimicrobiaceae</taxon>
        <taxon>Candidatus Segetimicrobium</taxon>
    </lineage>
</organism>
<dbReference type="EMBL" id="VBAL01000235">
    <property type="protein sequence ID" value="TMI96887.1"/>
    <property type="molecule type" value="Genomic_DNA"/>
</dbReference>
<keyword evidence="1" id="KW-1133">Transmembrane helix</keyword>
<reference evidence="2 3" key="1">
    <citation type="journal article" date="2019" name="Nat. Microbiol.">
        <title>Mediterranean grassland soil C-N compound turnover is dependent on rainfall and depth, and is mediated by genomically divergent microorganisms.</title>
        <authorList>
            <person name="Diamond S."/>
            <person name="Andeer P.F."/>
            <person name="Li Z."/>
            <person name="Crits-Christoph A."/>
            <person name="Burstein D."/>
            <person name="Anantharaman K."/>
            <person name="Lane K.R."/>
            <person name="Thomas B.C."/>
            <person name="Pan C."/>
            <person name="Northen T.R."/>
            <person name="Banfield J.F."/>
        </authorList>
    </citation>
    <scope>NUCLEOTIDE SEQUENCE [LARGE SCALE GENOMIC DNA]</scope>
    <source>
        <strain evidence="2">NP_4</strain>
    </source>
</reference>
<comment type="caution">
    <text evidence="2">The sequence shown here is derived from an EMBL/GenBank/DDBJ whole genome shotgun (WGS) entry which is preliminary data.</text>
</comment>
<evidence type="ECO:0000313" key="2">
    <source>
        <dbReference type="EMBL" id="TMI96887.1"/>
    </source>
</evidence>
<feature type="transmembrane region" description="Helical" evidence="1">
    <location>
        <begin position="12"/>
        <end position="30"/>
    </location>
</feature>
<protein>
    <submittedName>
        <fullName evidence="2">Uncharacterized protein</fullName>
    </submittedName>
</protein>
<evidence type="ECO:0000256" key="1">
    <source>
        <dbReference type="SAM" id="Phobius"/>
    </source>
</evidence>
<feature type="transmembrane region" description="Helical" evidence="1">
    <location>
        <begin position="42"/>
        <end position="62"/>
    </location>
</feature>
<sequence>MERRVCGCHADGSLIGTLFFGWRVAGLPFVPFDMFDWLTRVLPGRLIAFGIDTMVNLIRLLRLISSTAKMAEQTMAIAGLFIAGTVSGVIARLILPAESRGFVGAIQ</sequence>
<accession>A0A537KM89</accession>
<evidence type="ECO:0000313" key="3">
    <source>
        <dbReference type="Proteomes" id="UP000319353"/>
    </source>
</evidence>
<name>A0A537KM89_9BACT</name>
<gene>
    <name evidence="2" type="ORF">E6H01_13610</name>
</gene>